<sequence length="199" mass="21739">MSAIWCGCQSGICAAAKGSKERISVATTKSFCSTRSTERASTPRTASSPKSHEETPDKSPDIDDEVSKMLSRFRGAALRKPVIQRLGAGQYDVDGRFVRISRSEDQSLVVHEDCGIQSKVDFETYLEQAAYVAASLTGVAEGAPAVARLPQDQRLTFRLPKEALPRIQCMQLACEQARLRAEAVQAVTLPSDSFDHFPM</sequence>
<gene>
    <name evidence="2" type="ORF">EVOR1521_LOCUS8549</name>
</gene>
<dbReference type="Proteomes" id="UP001178507">
    <property type="component" value="Unassembled WGS sequence"/>
</dbReference>
<evidence type="ECO:0000256" key="1">
    <source>
        <dbReference type="SAM" id="MobiDB-lite"/>
    </source>
</evidence>
<protein>
    <submittedName>
        <fullName evidence="2">Uncharacterized protein</fullName>
    </submittedName>
</protein>
<organism evidence="2 3">
    <name type="scientific">Effrenium voratum</name>
    <dbReference type="NCBI Taxonomy" id="2562239"/>
    <lineage>
        <taxon>Eukaryota</taxon>
        <taxon>Sar</taxon>
        <taxon>Alveolata</taxon>
        <taxon>Dinophyceae</taxon>
        <taxon>Suessiales</taxon>
        <taxon>Symbiodiniaceae</taxon>
        <taxon>Effrenium</taxon>
    </lineage>
</organism>
<proteinExistence type="predicted"/>
<evidence type="ECO:0000313" key="2">
    <source>
        <dbReference type="EMBL" id="CAJ1380658.1"/>
    </source>
</evidence>
<feature type="compositionally biased region" description="Polar residues" evidence="1">
    <location>
        <begin position="33"/>
        <end position="49"/>
    </location>
</feature>
<keyword evidence="3" id="KW-1185">Reference proteome</keyword>
<comment type="caution">
    <text evidence="2">The sequence shown here is derived from an EMBL/GenBank/DDBJ whole genome shotgun (WGS) entry which is preliminary data.</text>
</comment>
<feature type="compositionally biased region" description="Basic and acidic residues" evidence="1">
    <location>
        <begin position="50"/>
        <end position="63"/>
    </location>
</feature>
<reference evidence="2" key="1">
    <citation type="submission" date="2023-08" db="EMBL/GenBank/DDBJ databases">
        <authorList>
            <person name="Chen Y."/>
            <person name="Shah S."/>
            <person name="Dougan E. K."/>
            <person name="Thang M."/>
            <person name="Chan C."/>
        </authorList>
    </citation>
    <scope>NUCLEOTIDE SEQUENCE</scope>
</reference>
<dbReference type="AlphaFoldDB" id="A0AA36MVR2"/>
<dbReference type="EMBL" id="CAUJNA010000735">
    <property type="protein sequence ID" value="CAJ1380658.1"/>
    <property type="molecule type" value="Genomic_DNA"/>
</dbReference>
<accession>A0AA36MVR2</accession>
<name>A0AA36MVR2_9DINO</name>
<evidence type="ECO:0000313" key="3">
    <source>
        <dbReference type="Proteomes" id="UP001178507"/>
    </source>
</evidence>
<feature type="region of interest" description="Disordered" evidence="1">
    <location>
        <begin position="33"/>
        <end position="63"/>
    </location>
</feature>